<dbReference type="EMBL" id="ODYU01005321">
    <property type="protein sequence ID" value="SOQ46049.1"/>
    <property type="molecule type" value="Genomic_DNA"/>
</dbReference>
<gene>
    <name evidence="1" type="ORF">SFRICE_010253</name>
</gene>
<protein>
    <submittedName>
        <fullName evidence="1">SFRICE_010253</fullName>
    </submittedName>
</protein>
<accession>A0A2H1VYX7</accession>
<sequence>MNAVNGYMEFFPVSWVRSQIFNFTYTSHTDQEQQSVDHTKSCSVRVLNPLPTRCMAASCPATSQPCSHKSMWYKCIFIKRHSNRLGINYVPSASNSGSNEREIEFRVLSSYETGSIDNLQQYLLSY</sequence>
<proteinExistence type="predicted"/>
<evidence type="ECO:0000313" key="1">
    <source>
        <dbReference type="EMBL" id="SOQ46049.1"/>
    </source>
</evidence>
<organism evidence="1">
    <name type="scientific">Spodoptera frugiperda</name>
    <name type="common">Fall armyworm</name>
    <dbReference type="NCBI Taxonomy" id="7108"/>
    <lineage>
        <taxon>Eukaryota</taxon>
        <taxon>Metazoa</taxon>
        <taxon>Ecdysozoa</taxon>
        <taxon>Arthropoda</taxon>
        <taxon>Hexapoda</taxon>
        <taxon>Insecta</taxon>
        <taxon>Pterygota</taxon>
        <taxon>Neoptera</taxon>
        <taxon>Endopterygota</taxon>
        <taxon>Lepidoptera</taxon>
        <taxon>Glossata</taxon>
        <taxon>Ditrysia</taxon>
        <taxon>Noctuoidea</taxon>
        <taxon>Noctuidae</taxon>
        <taxon>Amphipyrinae</taxon>
        <taxon>Spodoptera</taxon>
    </lineage>
</organism>
<dbReference type="AlphaFoldDB" id="A0A2H1VYX7"/>
<reference evidence="1" key="1">
    <citation type="submission" date="2016-07" db="EMBL/GenBank/DDBJ databases">
        <authorList>
            <person name="Bretaudeau A."/>
        </authorList>
    </citation>
    <scope>NUCLEOTIDE SEQUENCE</scope>
    <source>
        <strain evidence="1">Rice</strain>
        <tissue evidence="1">Whole body</tissue>
    </source>
</reference>
<name>A0A2H1VYX7_SPOFR</name>